<name>A0A2S9SY95_9BACT</name>
<dbReference type="SMART" id="SM00670">
    <property type="entry name" value="PINc"/>
    <property type="match status" value="1"/>
</dbReference>
<dbReference type="Pfam" id="PF13470">
    <property type="entry name" value="PIN_3"/>
    <property type="match status" value="1"/>
</dbReference>
<accession>A0A2S9SY95</accession>
<evidence type="ECO:0000259" key="1">
    <source>
        <dbReference type="SMART" id="SM00670"/>
    </source>
</evidence>
<dbReference type="PANTHER" id="PTHR34610">
    <property type="entry name" value="SSL7007 PROTEIN"/>
    <property type="match status" value="1"/>
</dbReference>
<protein>
    <submittedName>
        <fullName evidence="2">Putative toxin-antitoxin system toxin component, PIN family</fullName>
    </submittedName>
</protein>
<dbReference type="AlphaFoldDB" id="A0A2S9SY95"/>
<dbReference type="Proteomes" id="UP000238281">
    <property type="component" value="Unassembled WGS sequence"/>
</dbReference>
<dbReference type="SUPFAM" id="SSF88723">
    <property type="entry name" value="PIN domain-like"/>
    <property type="match status" value="1"/>
</dbReference>
<dbReference type="Gene3D" id="3.40.50.1010">
    <property type="entry name" value="5'-nuclease"/>
    <property type="match status" value="1"/>
</dbReference>
<feature type="domain" description="PIN" evidence="1">
    <location>
        <begin position="9"/>
        <end position="126"/>
    </location>
</feature>
<proteinExistence type="predicted"/>
<evidence type="ECO:0000313" key="2">
    <source>
        <dbReference type="EMBL" id="PRM91567.1"/>
    </source>
</evidence>
<gene>
    <name evidence="2" type="ORF">CJ673_11490</name>
</gene>
<dbReference type="EMBL" id="NXGE01000026">
    <property type="protein sequence ID" value="PRM91567.1"/>
    <property type="molecule type" value="Genomic_DNA"/>
</dbReference>
<reference evidence="2 3" key="1">
    <citation type="submission" date="2017-09" db="EMBL/GenBank/DDBJ databases">
        <title>Reassesment of A. cryaerophilus.</title>
        <authorList>
            <person name="Perez-Cataluna A."/>
            <person name="Collado L."/>
            <person name="Salgado O."/>
            <person name="Lefinanco V."/>
            <person name="Figueras M.J."/>
        </authorList>
    </citation>
    <scope>NUCLEOTIDE SEQUENCE [LARGE SCALE GENOMIC DNA]</scope>
    <source>
        <strain evidence="2 3">LMG 10210</strain>
    </source>
</reference>
<sequence length="147" mass="17538">MYICYHLLMKIVIDTSVWISALITKDSKARELLRLVFQGKLYPQISEALFREYEDVMKRKKIQNLTPLNQLEQNELFEAYLFTCEWNEIYYMWRPNLKDENDNFVVELAVASGAEALITYNVKDFKNAELIFKHKIITPEDFIKEML</sequence>
<dbReference type="InterPro" id="IPR002850">
    <property type="entry name" value="PIN_toxin-like"/>
</dbReference>
<dbReference type="InterPro" id="IPR002716">
    <property type="entry name" value="PIN_dom"/>
</dbReference>
<dbReference type="NCBIfam" id="TIGR00305">
    <property type="entry name" value="putative toxin-antitoxin system toxin component, PIN family"/>
    <property type="match status" value="1"/>
</dbReference>
<dbReference type="InterPro" id="IPR029060">
    <property type="entry name" value="PIN-like_dom_sf"/>
</dbReference>
<evidence type="ECO:0000313" key="3">
    <source>
        <dbReference type="Proteomes" id="UP000238281"/>
    </source>
</evidence>
<dbReference type="PANTHER" id="PTHR34610:SF3">
    <property type="entry name" value="SSL7007 PROTEIN"/>
    <property type="match status" value="1"/>
</dbReference>
<comment type="caution">
    <text evidence="2">The sequence shown here is derived from an EMBL/GenBank/DDBJ whole genome shotgun (WGS) entry which is preliminary data.</text>
</comment>
<organism evidence="2 3">
    <name type="scientific">Aliarcobacter cryaerophilus</name>
    <dbReference type="NCBI Taxonomy" id="28198"/>
    <lineage>
        <taxon>Bacteria</taxon>
        <taxon>Pseudomonadati</taxon>
        <taxon>Campylobacterota</taxon>
        <taxon>Epsilonproteobacteria</taxon>
        <taxon>Campylobacterales</taxon>
        <taxon>Arcobacteraceae</taxon>
        <taxon>Aliarcobacter</taxon>
    </lineage>
</organism>